<organism evidence="5 6">
    <name type="scientific">Phlebiopsis gigantea (strain 11061_1 CR5-6)</name>
    <name type="common">White-rot fungus</name>
    <name type="synonym">Peniophora gigantea</name>
    <dbReference type="NCBI Taxonomy" id="745531"/>
    <lineage>
        <taxon>Eukaryota</taxon>
        <taxon>Fungi</taxon>
        <taxon>Dikarya</taxon>
        <taxon>Basidiomycota</taxon>
        <taxon>Agaricomycotina</taxon>
        <taxon>Agaricomycetes</taxon>
        <taxon>Polyporales</taxon>
        <taxon>Phanerochaetaceae</taxon>
        <taxon>Phlebiopsis</taxon>
    </lineage>
</organism>
<dbReference type="AlphaFoldDB" id="A0A0C3RTU6"/>
<keyword evidence="2" id="KW-0521">NADP</keyword>
<evidence type="ECO:0000256" key="2">
    <source>
        <dbReference type="ARBA" id="ARBA00022857"/>
    </source>
</evidence>
<dbReference type="STRING" id="745531.A0A0C3RTU6"/>
<evidence type="ECO:0000256" key="4">
    <source>
        <dbReference type="RuleBase" id="RU000363"/>
    </source>
</evidence>
<dbReference type="SUPFAM" id="SSF51735">
    <property type="entry name" value="NAD(P)-binding Rossmann-fold domains"/>
    <property type="match status" value="1"/>
</dbReference>
<dbReference type="OrthoDB" id="2962696at2759"/>
<dbReference type="EMBL" id="KN840581">
    <property type="protein sequence ID" value="KIP04231.1"/>
    <property type="molecule type" value="Genomic_DNA"/>
</dbReference>
<evidence type="ECO:0000313" key="5">
    <source>
        <dbReference type="EMBL" id="KIP04231.1"/>
    </source>
</evidence>
<dbReference type="HOGENOM" id="CLU_010194_12_1_1"/>
<evidence type="ECO:0000313" key="6">
    <source>
        <dbReference type="Proteomes" id="UP000053257"/>
    </source>
</evidence>
<dbReference type="PRINTS" id="PR00080">
    <property type="entry name" value="SDRFAMILY"/>
</dbReference>
<evidence type="ECO:0008006" key="7">
    <source>
        <dbReference type="Google" id="ProtNLM"/>
    </source>
</evidence>
<gene>
    <name evidence="5" type="ORF">PHLGIDRAFT_76284</name>
</gene>
<sequence length="282" mass="29927">MSFAPTPVADLFSVDGLVAVVTGGGTGIGLMIATALEHNGATVYIVGRRLDVLEQAAKEHSRHAKLLPVQCDISSSESIQTLVDNVKRRHGYLNLLVNNAGVALNQLPKLPTPQTGDIKTLQAALLTGPREDYAKTFDVNVTAAFYCSVQFLELLDAGNKRGNMTGMSSQIITVSSLGGFRRDDKVFTISYTLSKAAAIHLGKLLANFLKDWDIRSNVIAPGMSDGLISPDLIKAAVPAGREGSTDDMAGLVLYLASRAGAYINGSVQLIDGGRLSLFSSTY</sequence>
<name>A0A0C3RTU6_PHLG1</name>
<dbReference type="GO" id="GO:0016491">
    <property type="term" value="F:oxidoreductase activity"/>
    <property type="evidence" value="ECO:0007669"/>
    <property type="project" value="UniProtKB-KW"/>
</dbReference>
<dbReference type="InterPro" id="IPR036291">
    <property type="entry name" value="NAD(P)-bd_dom_sf"/>
</dbReference>
<keyword evidence="3" id="KW-0560">Oxidoreductase</keyword>
<dbReference type="Gene3D" id="3.40.50.720">
    <property type="entry name" value="NAD(P)-binding Rossmann-like Domain"/>
    <property type="match status" value="1"/>
</dbReference>
<dbReference type="Pfam" id="PF00106">
    <property type="entry name" value="adh_short"/>
    <property type="match status" value="1"/>
</dbReference>
<evidence type="ECO:0000256" key="3">
    <source>
        <dbReference type="ARBA" id="ARBA00023002"/>
    </source>
</evidence>
<dbReference type="InterPro" id="IPR002347">
    <property type="entry name" value="SDR_fam"/>
</dbReference>
<evidence type="ECO:0000256" key="1">
    <source>
        <dbReference type="ARBA" id="ARBA00006484"/>
    </source>
</evidence>
<keyword evidence="6" id="KW-1185">Reference proteome</keyword>
<protein>
    <recommendedName>
        <fullName evidence="7">NAD(P)-binding protein</fullName>
    </recommendedName>
</protein>
<dbReference type="Proteomes" id="UP000053257">
    <property type="component" value="Unassembled WGS sequence"/>
</dbReference>
<dbReference type="InterPro" id="IPR052178">
    <property type="entry name" value="Sec_Metab_Biosynth_SDR"/>
</dbReference>
<accession>A0A0C3RTU6</accession>
<reference evidence="5 6" key="1">
    <citation type="journal article" date="2014" name="PLoS Genet.">
        <title>Analysis of the Phlebiopsis gigantea genome, transcriptome and secretome provides insight into its pioneer colonization strategies of wood.</title>
        <authorList>
            <person name="Hori C."/>
            <person name="Ishida T."/>
            <person name="Igarashi K."/>
            <person name="Samejima M."/>
            <person name="Suzuki H."/>
            <person name="Master E."/>
            <person name="Ferreira P."/>
            <person name="Ruiz-Duenas F.J."/>
            <person name="Held B."/>
            <person name="Canessa P."/>
            <person name="Larrondo L.F."/>
            <person name="Schmoll M."/>
            <person name="Druzhinina I.S."/>
            <person name="Kubicek C.P."/>
            <person name="Gaskell J.A."/>
            <person name="Kersten P."/>
            <person name="St John F."/>
            <person name="Glasner J."/>
            <person name="Sabat G."/>
            <person name="Splinter BonDurant S."/>
            <person name="Syed K."/>
            <person name="Yadav J."/>
            <person name="Mgbeahuruike A.C."/>
            <person name="Kovalchuk A."/>
            <person name="Asiegbu F.O."/>
            <person name="Lackner G."/>
            <person name="Hoffmeister D."/>
            <person name="Rencoret J."/>
            <person name="Gutierrez A."/>
            <person name="Sun H."/>
            <person name="Lindquist E."/>
            <person name="Barry K."/>
            <person name="Riley R."/>
            <person name="Grigoriev I.V."/>
            <person name="Henrissat B."/>
            <person name="Kues U."/>
            <person name="Berka R.M."/>
            <person name="Martinez A.T."/>
            <person name="Covert S.F."/>
            <person name="Blanchette R.A."/>
            <person name="Cullen D."/>
        </authorList>
    </citation>
    <scope>NUCLEOTIDE SEQUENCE [LARGE SCALE GENOMIC DNA]</scope>
    <source>
        <strain evidence="5 6">11061_1 CR5-6</strain>
    </source>
</reference>
<dbReference type="PANTHER" id="PTHR43618">
    <property type="entry name" value="7-ALPHA-HYDROXYSTEROID DEHYDROGENASE"/>
    <property type="match status" value="1"/>
</dbReference>
<comment type="similarity">
    <text evidence="1 4">Belongs to the short-chain dehydrogenases/reductases (SDR) family.</text>
</comment>
<proteinExistence type="inferred from homology"/>
<dbReference type="PRINTS" id="PR00081">
    <property type="entry name" value="GDHRDH"/>
</dbReference>
<dbReference type="PANTHER" id="PTHR43618:SF18">
    <property type="entry name" value="SHORT CHAIN DEHYDROGENASE_REDUCTASE FAMILY (AFU_ORTHOLOGUE AFUA_5G12480)"/>
    <property type="match status" value="1"/>
</dbReference>